<dbReference type="Proteomes" id="UP000293874">
    <property type="component" value="Unassembled WGS sequence"/>
</dbReference>
<reference evidence="5 6" key="1">
    <citation type="submission" date="2019-02" db="EMBL/GenBank/DDBJ databases">
        <title>Genomic Encyclopedia of Type Strains, Phase IV (KMG-IV): sequencing the most valuable type-strain genomes for metagenomic binning, comparative biology and taxonomic classification.</title>
        <authorList>
            <person name="Goeker M."/>
        </authorList>
    </citation>
    <scope>NUCLEOTIDE SEQUENCE [LARGE SCALE GENOMIC DNA]</scope>
    <source>
        <strain evidence="5 6">DSM 18116</strain>
    </source>
</reference>
<evidence type="ECO:0000313" key="5">
    <source>
        <dbReference type="EMBL" id="RZS71439.1"/>
    </source>
</evidence>
<dbReference type="PANTHER" id="PTHR37419:SF8">
    <property type="entry name" value="TOXIN YJJJ"/>
    <property type="match status" value="1"/>
</dbReference>
<keyword evidence="6" id="KW-1185">Reference proteome</keyword>
<dbReference type="Pfam" id="PF07804">
    <property type="entry name" value="HipA_C"/>
    <property type="match status" value="1"/>
</dbReference>
<dbReference type="GO" id="GO:0004674">
    <property type="term" value="F:protein serine/threonine kinase activity"/>
    <property type="evidence" value="ECO:0007669"/>
    <property type="project" value="TreeGrafter"/>
</dbReference>
<accession>A0A4Q7MU27</accession>
<sequence>MKTQSGNREILVYADWRDLKKPMQMGSLHVDQLRGKEVFSFSYSTDWLENSVALLLDPDLGFYDGPQYNSKGKPNFGLFLDSSPDRWGRVLMQRREQLKAMKEKRKPVTLLESDYLLGVSDQYRMGALRFKLSEDGPFQNEDIALAAPPVASLRTLEEASLHLEDDNAISDPAFAQWLNMLISPGSSLGGARPKASVIDPKGQLWIAKFPSKRDDRNIGGWEWVVNELARKAGLNVAEGQIKKLTKEHHTYLSKRFDRVGDSRTHFASAMTLLGRNDGADAAAGASYLEIMDFLASNGGNATADMRELWMRIVFNICISNSDDHLRNHGFLLTAKGWILSPAYDINPVPFSNGLSLNIDRYSNLLDLELALEVAEKFRVSHKDAKSLISKMKKVVAAWQKTASGIGIPRNEIAAMQPAFAV</sequence>
<evidence type="ECO:0000256" key="3">
    <source>
        <dbReference type="ARBA" id="ARBA00022777"/>
    </source>
</evidence>
<dbReference type="InterPro" id="IPR012893">
    <property type="entry name" value="HipA-like_C"/>
</dbReference>
<comment type="similarity">
    <text evidence="1">Belongs to the HipA Ser/Thr kinase family.</text>
</comment>
<protein>
    <submittedName>
        <fullName evidence="5">Serine/threonine-protein kinase HipA</fullName>
    </submittedName>
</protein>
<organism evidence="5 6">
    <name type="scientific">Pseudobacter ginsenosidimutans</name>
    <dbReference type="NCBI Taxonomy" id="661488"/>
    <lineage>
        <taxon>Bacteria</taxon>
        <taxon>Pseudomonadati</taxon>
        <taxon>Bacteroidota</taxon>
        <taxon>Chitinophagia</taxon>
        <taxon>Chitinophagales</taxon>
        <taxon>Chitinophagaceae</taxon>
        <taxon>Pseudobacter</taxon>
    </lineage>
</organism>
<evidence type="ECO:0000313" key="6">
    <source>
        <dbReference type="Proteomes" id="UP000293874"/>
    </source>
</evidence>
<proteinExistence type="inferred from homology"/>
<evidence type="ECO:0000259" key="4">
    <source>
        <dbReference type="Pfam" id="PF07804"/>
    </source>
</evidence>
<keyword evidence="3 5" id="KW-0418">Kinase</keyword>
<dbReference type="PANTHER" id="PTHR37419">
    <property type="entry name" value="SERINE/THREONINE-PROTEIN KINASE TOXIN HIPA"/>
    <property type="match status" value="1"/>
</dbReference>
<dbReference type="EMBL" id="SGXA01000002">
    <property type="protein sequence ID" value="RZS71439.1"/>
    <property type="molecule type" value="Genomic_DNA"/>
</dbReference>
<dbReference type="OrthoDB" id="9805913at2"/>
<gene>
    <name evidence="5" type="ORF">EV199_3342</name>
</gene>
<feature type="domain" description="HipA-like C-terminal" evidence="4">
    <location>
        <begin position="186"/>
        <end position="398"/>
    </location>
</feature>
<evidence type="ECO:0000256" key="1">
    <source>
        <dbReference type="ARBA" id="ARBA00010164"/>
    </source>
</evidence>
<dbReference type="RefSeq" id="WP_130541944.1">
    <property type="nucleotide sequence ID" value="NZ_CP042431.1"/>
</dbReference>
<dbReference type="InterPro" id="IPR052028">
    <property type="entry name" value="HipA_Ser/Thr_kinase"/>
</dbReference>
<dbReference type="AlphaFoldDB" id="A0A4Q7MU27"/>
<keyword evidence="2" id="KW-0808">Transferase</keyword>
<dbReference type="GO" id="GO:0005829">
    <property type="term" value="C:cytosol"/>
    <property type="evidence" value="ECO:0007669"/>
    <property type="project" value="TreeGrafter"/>
</dbReference>
<evidence type="ECO:0000256" key="2">
    <source>
        <dbReference type="ARBA" id="ARBA00022679"/>
    </source>
</evidence>
<comment type="caution">
    <text evidence="5">The sequence shown here is derived from an EMBL/GenBank/DDBJ whole genome shotgun (WGS) entry which is preliminary data.</text>
</comment>
<dbReference type="Gene3D" id="1.10.1070.20">
    <property type="match status" value="1"/>
</dbReference>
<name>A0A4Q7MU27_9BACT</name>